<dbReference type="RefSeq" id="WP_379677255.1">
    <property type="nucleotide sequence ID" value="NZ_JBHMEY010000004.1"/>
</dbReference>
<dbReference type="InterPro" id="IPR055015">
    <property type="entry name" value="GCX_COOH"/>
</dbReference>
<dbReference type="InterPro" id="IPR050708">
    <property type="entry name" value="T6SS_VgrG/RHS"/>
</dbReference>
<keyword evidence="6" id="KW-1185">Reference proteome</keyword>
<dbReference type="Pfam" id="PF02412">
    <property type="entry name" value="TSP_3"/>
    <property type="match status" value="2"/>
</dbReference>
<dbReference type="PANTHER" id="PTHR32305">
    <property type="match status" value="1"/>
</dbReference>
<dbReference type="InterPro" id="IPR003367">
    <property type="entry name" value="Thrombospondin_3-like_rpt"/>
</dbReference>
<dbReference type="InterPro" id="IPR028974">
    <property type="entry name" value="TSP_type-3_rpt"/>
</dbReference>
<dbReference type="Proteomes" id="UP001589607">
    <property type="component" value="Unassembled WGS sequence"/>
</dbReference>
<keyword evidence="3" id="KW-0812">Transmembrane</keyword>
<comment type="caution">
    <text evidence="5">The sequence shown here is derived from an EMBL/GenBank/DDBJ whole genome shotgun (WGS) entry which is preliminary data.</text>
</comment>
<dbReference type="Gene3D" id="2.180.10.10">
    <property type="entry name" value="RHS repeat-associated core"/>
    <property type="match status" value="2"/>
</dbReference>
<keyword evidence="1" id="KW-0732">Signal</keyword>
<evidence type="ECO:0000313" key="6">
    <source>
        <dbReference type="Proteomes" id="UP001589607"/>
    </source>
</evidence>
<dbReference type="Gene3D" id="4.10.1080.10">
    <property type="entry name" value="TSP type-3 repeat"/>
    <property type="match status" value="1"/>
</dbReference>
<proteinExistence type="predicted"/>
<feature type="transmembrane region" description="Helical" evidence="3">
    <location>
        <begin position="3905"/>
        <end position="3926"/>
    </location>
</feature>
<dbReference type="SUPFAM" id="SSF103647">
    <property type="entry name" value="TSP type-3 repeat"/>
    <property type="match status" value="1"/>
</dbReference>
<evidence type="ECO:0000313" key="5">
    <source>
        <dbReference type="EMBL" id="MFB9095204.1"/>
    </source>
</evidence>
<evidence type="ECO:0000259" key="4">
    <source>
        <dbReference type="Pfam" id="PF20041"/>
    </source>
</evidence>
<dbReference type="EMBL" id="JBHMEY010000004">
    <property type="protein sequence ID" value="MFB9095204.1"/>
    <property type="molecule type" value="Genomic_DNA"/>
</dbReference>
<reference evidence="5 6" key="1">
    <citation type="submission" date="2024-09" db="EMBL/GenBank/DDBJ databases">
        <authorList>
            <person name="Sun Q."/>
            <person name="Mori K."/>
        </authorList>
    </citation>
    <scope>NUCLEOTIDE SEQUENCE [LARGE SCALE GENOMIC DNA]</scope>
    <source>
        <strain evidence="5 6">CECT 7955</strain>
    </source>
</reference>
<evidence type="ECO:0000256" key="2">
    <source>
        <dbReference type="SAM" id="MobiDB-lite"/>
    </source>
</evidence>
<feature type="region of interest" description="Disordered" evidence="2">
    <location>
        <begin position="887"/>
        <end position="916"/>
    </location>
</feature>
<dbReference type="PANTHER" id="PTHR32305:SF15">
    <property type="entry name" value="PROTEIN RHSA-RELATED"/>
    <property type="match status" value="1"/>
</dbReference>
<dbReference type="NCBIfam" id="NF045639">
    <property type="entry name" value="GCX_COOH"/>
    <property type="match status" value="1"/>
</dbReference>
<evidence type="ECO:0000256" key="1">
    <source>
        <dbReference type="ARBA" id="ARBA00022729"/>
    </source>
</evidence>
<dbReference type="InterPro" id="IPR045619">
    <property type="entry name" value="DUF6443"/>
</dbReference>
<accession>A0ABV5GIL8</accession>
<feature type="compositionally biased region" description="Acidic residues" evidence="2">
    <location>
        <begin position="894"/>
        <end position="906"/>
    </location>
</feature>
<organism evidence="5 6">
    <name type="scientific">Flavobacterium jumunjinense</name>
    <dbReference type="NCBI Taxonomy" id="998845"/>
    <lineage>
        <taxon>Bacteria</taxon>
        <taxon>Pseudomonadati</taxon>
        <taxon>Bacteroidota</taxon>
        <taxon>Flavobacteriia</taxon>
        <taxon>Flavobacteriales</taxon>
        <taxon>Flavobacteriaceae</taxon>
        <taxon>Flavobacterium</taxon>
    </lineage>
</organism>
<name>A0ABV5GIL8_9FLAO</name>
<dbReference type="NCBIfam" id="TIGR01643">
    <property type="entry name" value="YD_repeat_2x"/>
    <property type="match status" value="1"/>
</dbReference>
<keyword evidence="3" id="KW-0472">Membrane</keyword>
<feature type="domain" description="DUF6443" evidence="4">
    <location>
        <begin position="344"/>
        <end position="421"/>
    </location>
</feature>
<protein>
    <submittedName>
        <fullName evidence="5">Thrombospondin type 3 repeat-containing protein</fullName>
    </submittedName>
</protein>
<dbReference type="Pfam" id="PF20041">
    <property type="entry name" value="DUF6443"/>
    <property type="match status" value="1"/>
</dbReference>
<sequence>MAKFKTIFKILILIVTLSGYSQKEITESAILRGNAITNGVTSVSDPLFNDLENNNSKFKSVDPAVYLHFGYEEEVQNSLKYQEIYYSEINYSIENTVVTLAGQVQGNAINRSLKIYHNNISNDYKLKDYAVVKFPGIHKSKVTILSVKYYDASNTIITNFDQTKNSTYVKLTFETERYYNIASTQLNLTHSLINYTGTTENNLGYNAISGDAKEMEISWVIKENADIKPVEYELEWTWVDNYADVFANELTAADIDLSEIDFQRNSTRIQTKDTKYRIPLIFNKGFLIYRVRPVGRFLDNINKIYYGTWTTEKPNKNYITVADWPNVLRISKAHENGSKNWQYQASYAEDGKKKDVVSYFDGSLRNRQTVTKINSDNQTIVGEVIYDNQGRPAIEILPTPIGTAGISYFERMNRSMSDASYSHHDFDWDDPTIDVCAPETIDGMSIASGASKYYSPSNDVSNNYQDFVPDAELYPFSQIEYTPDNTGRIRRKGGVGKTHQIGEGNEMNYFYAQAQQEELNRLFGYKVGDFKRYKKNVVVDPNGQVSISYLDPQGRTIATALTGEAPANLEQLEGSLTGQLTVNLLSDNANTVSGLNGVLVDGKTLSTQVAVVKEGSLEFEYNLNVSPKSSYISDCSTTPYPFFYDWSVSLLDDCANEKLISTGTGLTLESTGAFTKTITTSALKVGTYSLSKTLKVNQDKLDFYTNQYMADIMNKDGACYPNVNFDTGGSIEDCNVSCLSCELSLGERYLTSADYVLFKDDIDIKTYDANSTTWTSYEDYLASPEYAAQFILGNVATRVIWIDKMRNKYVTENLDILFPDFSIISPFNYNSGTLNHSSPEILIAESQLKDEFDQLLETCRSLCSQPYDTCGINLDVLLSDVSPTGQYGAIDSSSDGEEDNTTDPDPDPSTTPTTNFESLSVFDEYNGLIYGGVDAVSGRTNYSWRNRTITYEDEFGNPSRIEVTKIDDNTFNPAVLDGINPTLGSDNKYYIVPQDLANVEDFVNIYWQPTWANALVQFHPEYQYLKYFKELCEQKWETGNFGEINTDTFDQKLLDIETFDDAYNGGNGILNKLIDFGSTFTNNDPFYRLDYGLGNLALRKDIMTEAMLTNYDGIKLEIYGVEYPLHMLAAAYYTVVFSNGLVPNSQYSTFLTGTNVISPLDVIGLINNNNLTAYQKDRIWQTFRSYYTSTKEKTKTVFSHAYALHRKGYNACIGDPEYTDTFYTLLKKQTASYQALVTFMNSALSSNYNVVSEMFVTPVCDNNSLQYYKEKEKRFVSADYGYDSGVPDSVVAQSSQQDADSSMFLETGKCPLLLDIESLLNGLINTDIRPNASLIIPTNSVPLSSMPFLAPDLYIALGGNTLFPNGPEFIASGVIPGGQQLKINVGSASPIELEIIPSTNFNNPCLDSNSPPLNWQNYANHFNITKFKNIYYVPGTTAPYEFRIVAEIERTQPVDPACPKEEIIIRGFTTASIGNCQFDNPDNPGGLSTNAETEAGSGCYNKTRFEKGLVRLINGLIKKGKLNTIETLVSATQVDTYGYGQGILPELLEDTNLLGTWNFISSTNTYTITTNSNVILTLNNPITDNPNGINYTLEQLLNQSFFNKITSIQIKDQPNNSGFLPVTIYYLKNNGEIASLTATISNIDFGCKCTERVYIKEHQAEVNLLELINHLWTVKTPTKPIKGSSTSSVYNISNGYKPQPYIDNLLPYIASTGIYDFHTVDSSSSTWDGGTNYGLFFNFKDGSCKFNLEFYSERPRELFLSNLINKITHFSNFEIGDEISPGIFEFTINVHHNAYNFCSDGSSCSNWETNPYYMKPAGVIKKKGTIECLNLDCEQAVLVKNRLTDVLNSLISQYLTTGAVADDFEPDGYTDLIPYIANSGTGVYNFYAVENENGSQIGFNFSETENCKVVFTIPNLKLQHVLNNISNIEFNEYLNTFTATIENGKIDVIANGTISCLSIEECYKDVIIPCETCVPTAVEPVDCAVEWNKFLSKFYNYVGGSPNPFSTPYTALFPILVKNFPYEIDSDLANGVSQVEIQKAYKLFCEANYSYIAEDYIAYLNGFGLLDGVPNLSSNYPNFSSTDSSGAFVSDVQNPLFITIGEFGASKLNYGYQFTMDAINEYRNYIIAQSQLDPKGTTLTWIEYIDQVYTVQNQVCPPAPLIPNLTIDDIEIYTPCEVFNANVQGTYQSQLLQTLFDEQRQKFRTEYIQQAIENAKETFTKKGFDGEFQYTLYYYDQSGNLIQTVPPQGVQTLPETSNSTIDAIRDSELPAQTLLDEAGNSTTVPSHSMETEYKYNSLNQLVWQNTPDGGETRFAYDKLGRIIASQNAKQKKNSTAKGIFSYTRYDELGRIYEAGEFIADVNNYKIDNTGKLVHNDNSPVAIDFDSPVTGFPRNIASNYNQVTKTIYDEAFQGAAAFFTNYGSDNTFKRVTAILYFDNYTNATIDSEYNNAIFYDYDVHGNVKELVQRNNDSELNEAHRTKKIVYDYDLISGNVNSVTYQPENKLEQFVHKYTYDADNRIVEVFTSKDKVIWEKEANYEYYQHGPLARTVIGDKEVQGLDYIYTLQGWLKTVNSETIGKDFDAGKDGLSVAQDAFGFALNYYNGDYKSRFETTTPIKLFKLSKDNSLEGNRDLYNGNIKEMVTSLIDENQSMLPTLFNQYKYDQLNRIKAMDSKSVVVNASGNVTGTPANAYSSSYVYDKNGNLKNLTRNDAQGLALDDLDYEYKDGNNQLTLVDDQVPTTAYDLDLESQIVKLTSLNPSYVYDVSNSNTHNYVYDEIGQLTKDRTEGLDIEWRVDGKVDRVIKTDGTIIAFDYDGLGNRIAKRHTSNGQTTTTYYQRDAQGNVMAVYENKPTDTNPTNTLEQNLVLNNYNNTGTDSKLAKNIQVSTDGNPSVTSAPNGNVTLQATETISLKPGFKAESGSRFLAQITTSDDTPVLIPGSYVLKEHHIYGSSRLGIEKWDLVIPSAANKAMARMAAPMVFAAKSAMQPVAMSANIVPATSGLKFDGNNFTTWEDKENKMNFFSGIAPLSEEIVIESNFKILDDPSNSSWSINSARSLALLQDDYFTGGDYDNFKYYNSIIYLSIVKTSSGYKPVVTIDKYSRGYWRFKEKGKKYDCYSNYLNKNVYTLKGSVPEREWNYKLSLKLNETTKKLEPQLELNGNIYKISDFVPVVETNAPNGQRSFEIRRNLDRSPLLPRKIYNQIGSVYKFYGSYDSDHWDNHEEFTAQGAPLEICDFSYNVDKHLKNLDDPLTENVFFFDENNNSLTKTLAENGLEMKISNVRNNITYTVPFVTTFCGNANADSDGDGIVDSRDNCPYTFNPLQEDTEDLDGDGIPEGDGVGDVCDNCKKHNNPEQEDLDKDGVGDVCDNCPKVSNFDQTDSEDTNGNGIYDLGDGDGIGDVCDNCLSKVNPLQEDSNQNGIGDVCEGDDQGDGGNLAAITDPIDYYRTVGDKQYELSNHLGNVLSVITDRKLGNSGVLGSQETLYDYDFTNINSINDASNWSIYGGAQVTTNNNLNVFVDDKEEGVAYFMSTEAGKQYTVSYDLGLVSSPQVMVVAIDGSPDATLLSSKIDTNTDRHSITFTANGYVSFIKWIRNRDFDNIVENFTLDNVTGSTIVQNPNTVAYGLIPDVISYNDYYPFGMTLPGRTSTGNDYRYGFQGQEKDDELKGEGNSLNYTFRMHDPRVGRFFAVDPLFRDYPYNSTYAFSENRVMDMVELEGLESANTKDKEDCSCSTDPPVTNTSLYSILFNKSNAYTSDKRDRSWLGRRIAGVTRFIENTEISYSNTFDANGPGSKTSIFDLEGEHTFYNSTSNGDGGFIGNMTEPNNGINLRYILNNNLKVGLTTFKNKLNDNESGSGFQHPTSIFISVGREFNLLKNFTTLDVNFGLGKEFGKPRSTTYEGRNKFIGYGAAIITRVNIYIIGNYYISYGMTLHHMKIDDHPEINYAGESINSIGFNFGLGYNGRHKRRSH</sequence>
<keyword evidence="3" id="KW-1133">Transmembrane helix</keyword>
<gene>
    <name evidence="5" type="ORF">ACFFVF_01635</name>
</gene>
<dbReference type="InterPro" id="IPR006530">
    <property type="entry name" value="YD"/>
</dbReference>
<evidence type="ECO:0000256" key="3">
    <source>
        <dbReference type="SAM" id="Phobius"/>
    </source>
</evidence>